<dbReference type="EMBL" id="CAJVPP010002515">
    <property type="protein sequence ID" value="CAG8602782.1"/>
    <property type="molecule type" value="Genomic_DNA"/>
</dbReference>
<protein>
    <submittedName>
        <fullName evidence="1">13657_t:CDS:1</fullName>
    </submittedName>
</protein>
<evidence type="ECO:0000313" key="1">
    <source>
        <dbReference type="EMBL" id="CAG8602782.1"/>
    </source>
</evidence>
<reference evidence="1" key="1">
    <citation type="submission" date="2021-06" db="EMBL/GenBank/DDBJ databases">
        <authorList>
            <person name="Kallberg Y."/>
            <person name="Tangrot J."/>
            <person name="Rosling A."/>
        </authorList>
    </citation>
    <scope>NUCLEOTIDE SEQUENCE</scope>
    <source>
        <strain evidence="1">87-6 pot B 2015</strain>
    </source>
</reference>
<accession>A0A9N9GDN5</accession>
<evidence type="ECO:0000313" key="2">
    <source>
        <dbReference type="Proteomes" id="UP000789375"/>
    </source>
</evidence>
<keyword evidence="2" id="KW-1185">Reference proteome</keyword>
<comment type="caution">
    <text evidence="1">The sequence shown here is derived from an EMBL/GenBank/DDBJ whole genome shotgun (WGS) entry which is preliminary data.</text>
</comment>
<name>A0A9N9GDN5_FUNMO</name>
<sequence>MNKEKYKLFQDDFKEDCKTIMNKVGFYSDENFKTDDELTKEEIEDCIWPK</sequence>
<dbReference type="AlphaFoldDB" id="A0A9N9GDN5"/>
<dbReference type="Proteomes" id="UP000789375">
    <property type="component" value="Unassembled WGS sequence"/>
</dbReference>
<proteinExistence type="predicted"/>
<organism evidence="1 2">
    <name type="scientific">Funneliformis mosseae</name>
    <name type="common">Endomycorrhizal fungus</name>
    <name type="synonym">Glomus mosseae</name>
    <dbReference type="NCBI Taxonomy" id="27381"/>
    <lineage>
        <taxon>Eukaryota</taxon>
        <taxon>Fungi</taxon>
        <taxon>Fungi incertae sedis</taxon>
        <taxon>Mucoromycota</taxon>
        <taxon>Glomeromycotina</taxon>
        <taxon>Glomeromycetes</taxon>
        <taxon>Glomerales</taxon>
        <taxon>Glomeraceae</taxon>
        <taxon>Funneliformis</taxon>
    </lineage>
</organism>
<gene>
    <name evidence="1" type="ORF">FMOSSE_LOCUS9039</name>
</gene>